<dbReference type="Proteomes" id="UP001165367">
    <property type="component" value="Unassembled WGS sequence"/>
</dbReference>
<protein>
    <submittedName>
        <fullName evidence="1">YdeI/OmpD-associated family protein</fullName>
    </submittedName>
</protein>
<dbReference type="Pfam" id="PF13376">
    <property type="entry name" value="OmdA"/>
    <property type="match status" value="1"/>
</dbReference>
<proteinExistence type="predicted"/>
<comment type="caution">
    <text evidence="1">The sequence shown here is derived from an EMBL/GenBank/DDBJ whole genome shotgun (WGS) entry which is preliminary data.</text>
</comment>
<organism evidence="1 2">
    <name type="scientific">Terrimonas ginsenosidimutans</name>
    <dbReference type="NCBI Taxonomy" id="2908004"/>
    <lineage>
        <taxon>Bacteria</taxon>
        <taxon>Pseudomonadati</taxon>
        <taxon>Bacteroidota</taxon>
        <taxon>Chitinophagia</taxon>
        <taxon>Chitinophagales</taxon>
        <taxon>Chitinophagaceae</taxon>
        <taxon>Terrimonas</taxon>
    </lineage>
</organism>
<gene>
    <name evidence="1" type="ORF">LZZ85_25440</name>
</gene>
<dbReference type="Pfam" id="PF08922">
    <property type="entry name" value="DUF1905"/>
    <property type="match status" value="1"/>
</dbReference>
<name>A0ABS9KZD8_9BACT</name>
<reference evidence="1" key="1">
    <citation type="submission" date="2022-01" db="EMBL/GenBank/DDBJ databases">
        <authorList>
            <person name="Jo J.-H."/>
            <person name="Im W.-T."/>
        </authorList>
    </citation>
    <scope>NUCLEOTIDE SEQUENCE</scope>
    <source>
        <strain evidence="1">NA20</strain>
    </source>
</reference>
<dbReference type="SUPFAM" id="SSF141694">
    <property type="entry name" value="AF2212/PG0164-like"/>
    <property type="match status" value="1"/>
</dbReference>
<dbReference type="Gene3D" id="2.40.30.100">
    <property type="entry name" value="AF2212/PG0164-like"/>
    <property type="match status" value="1"/>
</dbReference>
<accession>A0ABS9KZD8</accession>
<evidence type="ECO:0000313" key="2">
    <source>
        <dbReference type="Proteomes" id="UP001165367"/>
    </source>
</evidence>
<dbReference type="RefSeq" id="WP_237876477.1">
    <property type="nucleotide sequence ID" value="NZ_JAKLTR010000024.1"/>
</dbReference>
<evidence type="ECO:0000313" key="1">
    <source>
        <dbReference type="EMBL" id="MCG2617670.1"/>
    </source>
</evidence>
<dbReference type="InterPro" id="IPR037079">
    <property type="entry name" value="AF2212/PG0164-like_sf"/>
</dbReference>
<dbReference type="EMBL" id="JAKLTR010000024">
    <property type="protein sequence ID" value="MCG2617670.1"/>
    <property type="molecule type" value="Genomic_DNA"/>
</dbReference>
<sequence>MGKIEFKATLHKFDEKGDKTGWTYIEIPAGLADKLKPGTKKGFRVKGQLDQHKISMVSIIPMGGGAFILPFNAAMRKGTGKKHGAMLTVRLEEDKKPFQFNKDFLECLADEPSAQTFFNTLTGSVQRYFSKWVDEAKTDQTRAKRIAQAVNALSRSTSFSEMVRNLKEEKKKFQ</sequence>
<keyword evidence="2" id="KW-1185">Reference proteome</keyword>
<dbReference type="InterPro" id="IPR015018">
    <property type="entry name" value="DUF1905"/>
</dbReference>